<dbReference type="PROSITE" id="PS51375">
    <property type="entry name" value="PPR"/>
    <property type="match status" value="1"/>
</dbReference>
<dbReference type="InterPro" id="IPR011990">
    <property type="entry name" value="TPR-like_helical_dom_sf"/>
</dbReference>
<sequence>MGMERAMRIFEKKMRAQVKPNELTFTGILTACVQAGLVDEGRRYFRMLQECGVEAKNSALWQFEIAEKVIYKGDEDGEARGRRRALLTISDLYG</sequence>
<dbReference type="EMBL" id="WHWC01000003">
    <property type="protein sequence ID" value="KAG8385040.1"/>
    <property type="molecule type" value="Genomic_DNA"/>
</dbReference>
<reference evidence="3" key="1">
    <citation type="submission" date="2019-10" db="EMBL/GenBank/DDBJ databases">
        <authorList>
            <person name="Zhang R."/>
            <person name="Pan Y."/>
            <person name="Wang J."/>
            <person name="Ma R."/>
            <person name="Yu S."/>
        </authorList>
    </citation>
    <scope>NUCLEOTIDE SEQUENCE</scope>
    <source>
        <strain evidence="3">LA-IB0</strain>
        <tissue evidence="3">Leaf</tissue>
    </source>
</reference>
<evidence type="ECO:0000256" key="1">
    <source>
        <dbReference type="ARBA" id="ARBA00022737"/>
    </source>
</evidence>
<keyword evidence="4" id="KW-1185">Reference proteome</keyword>
<evidence type="ECO:0000313" key="3">
    <source>
        <dbReference type="EMBL" id="KAG8385040.1"/>
    </source>
</evidence>
<dbReference type="AlphaFoldDB" id="A0AAV6XU96"/>
<evidence type="ECO:0000313" key="4">
    <source>
        <dbReference type="Proteomes" id="UP000826271"/>
    </source>
</evidence>
<dbReference type="InterPro" id="IPR002885">
    <property type="entry name" value="PPR_rpt"/>
</dbReference>
<dbReference type="InterPro" id="IPR046960">
    <property type="entry name" value="PPR_At4g14850-like_plant"/>
</dbReference>
<name>A0AAV6XU96_9LAMI</name>
<dbReference type="PANTHER" id="PTHR47926">
    <property type="entry name" value="PENTATRICOPEPTIDE REPEAT-CONTAINING PROTEIN"/>
    <property type="match status" value="1"/>
</dbReference>
<feature type="repeat" description="PPR" evidence="2">
    <location>
        <begin position="21"/>
        <end position="55"/>
    </location>
</feature>
<dbReference type="NCBIfam" id="TIGR00756">
    <property type="entry name" value="PPR"/>
    <property type="match status" value="1"/>
</dbReference>
<dbReference type="Proteomes" id="UP000826271">
    <property type="component" value="Unassembled WGS sequence"/>
</dbReference>
<gene>
    <name evidence="3" type="ORF">BUALT_Bualt03G0000100</name>
</gene>
<comment type="caution">
    <text evidence="3">The sequence shown here is derived from an EMBL/GenBank/DDBJ whole genome shotgun (WGS) entry which is preliminary data.</text>
</comment>
<proteinExistence type="predicted"/>
<dbReference type="GO" id="GO:0003723">
    <property type="term" value="F:RNA binding"/>
    <property type="evidence" value="ECO:0007669"/>
    <property type="project" value="InterPro"/>
</dbReference>
<organism evidence="3 4">
    <name type="scientific">Buddleja alternifolia</name>
    <dbReference type="NCBI Taxonomy" id="168488"/>
    <lineage>
        <taxon>Eukaryota</taxon>
        <taxon>Viridiplantae</taxon>
        <taxon>Streptophyta</taxon>
        <taxon>Embryophyta</taxon>
        <taxon>Tracheophyta</taxon>
        <taxon>Spermatophyta</taxon>
        <taxon>Magnoliopsida</taxon>
        <taxon>eudicotyledons</taxon>
        <taxon>Gunneridae</taxon>
        <taxon>Pentapetalae</taxon>
        <taxon>asterids</taxon>
        <taxon>lamiids</taxon>
        <taxon>Lamiales</taxon>
        <taxon>Scrophulariaceae</taxon>
        <taxon>Buddlejeae</taxon>
        <taxon>Buddleja</taxon>
    </lineage>
</organism>
<accession>A0AAV6XU96</accession>
<dbReference type="Gene3D" id="1.25.40.10">
    <property type="entry name" value="Tetratricopeptide repeat domain"/>
    <property type="match status" value="1"/>
</dbReference>
<evidence type="ECO:0000256" key="2">
    <source>
        <dbReference type="PROSITE-ProRule" id="PRU00708"/>
    </source>
</evidence>
<keyword evidence="1" id="KW-0677">Repeat</keyword>
<protein>
    <recommendedName>
        <fullName evidence="5">Pentatricopeptide repeat-containing protein</fullName>
    </recommendedName>
</protein>
<evidence type="ECO:0008006" key="5">
    <source>
        <dbReference type="Google" id="ProtNLM"/>
    </source>
</evidence>
<dbReference type="GO" id="GO:0009451">
    <property type="term" value="P:RNA modification"/>
    <property type="evidence" value="ECO:0007669"/>
    <property type="project" value="InterPro"/>
</dbReference>